<reference evidence="1 2" key="1">
    <citation type="submission" date="2021-02" db="EMBL/GenBank/DDBJ databases">
        <title>Actinophytocola xerophila sp. nov., isolated from soil of cotton cropping field.</title>
        <authorList>
            <person name="Huang R."/>
            <person name="Chen X."/>
            <person name="Ge X."/>
            <person name="Liu W."/>
        </authorList>
    </citation>
    <scope>NUCLEOTIDE SEQUENCE [LARGE SCALE GENOMIC DNA]</scope>
    <source>
        <strain evidence="1 2">S1-96</strain>
    </source>
</reference>
<dbReference type="RefSeq" id="WP_260189063.1">
    <property type="nucleotide sequence ID" value="NZ_JAFFZE010000003.1"/>
</dbReference>
<dbReference type="EMBL" id="JAFFZE010000003">
    <property type="protein sequence ID" value="MCT2581705.1"/>
    <property type="molecule type" value="Genomic_DNA"/>
</dbReference>
<evidence type="ECO:0000313" key="2">
    <source>
        <dbReference type="Proteomes" id="UP001156441"/>
    </source>
</evidence>
<gene>
    <name evidence="1" type="ORF">JT362_01040</name>
</gene>
<dbReference type="Gene3D" id="3.40.50.2000">
    <property type="entry name" value="Glycogen Phosphorylase B"/>
    <property type="match status" value="1"/>
</dbReference>
<dbReference type="SUPFAM" id="SSF53756">
    <property type="entry name" value="UDP-Glycosyltransferase/glycogen phosphorylase"/>
    <property type="match status" value="1"/>
</dbReference>
<organism evidence="1 2">
    <name type="scientific">Actinophytocola gossypii</name>
    <dbReference type="NCBI Taxonomy" id="2812003"/>
    <lineage>
        <taxon>Bacteria</taxon>
        <taxon>Bacillati</taxon>
        <taxon>Actinomycetota</taxon>
        <taxon>Actinomycetes</taxon>
        <taxon>Pseudonocardiales</taxon>
        <taxon>Pseudonocardiaceae</taxon>
    </lineage>
</organism>
<comment type="caution">
    <text evidence="1">The sequence shown here is derived from an EMBL/GenBank/DDBJ whole genome shotgun (WGS) entry which is preliminary data.</text>
</comment>
<keyword evidence="2" id="KW-1185">Reference proteome</keyword>
<evidence type="ECO:0008006" key="3">
    <source>
        <dbReference type="Google" id="ProtNLM"/>
    </source>
</evidence>
<protein>
    <recommendedName>
        <fullName evidence="3">ADP-heptose:LPS heptosyltransferase</fullName>
    </recommendedName>
</protein>
<sequence>MSSSLLVNFVYCQQVGHAIEALHYANGYHRADPERRISLTLIENTATELPRYADFVEATYPIPVDIFATDADHSAALATVPATWDAVVSDHRGTDPAQREMFPGLASWFDASTAHFSGTKGLAGFRKPIPYSPGEHWQLNLPADPSRFPAEGPRIAVLPGGSSPRPLYPSTRSWELIVTALAERFPDATFCLVGKLRADARTSTTFTREEMTRIRDAMPRAVDVVDEPLVDQLAAVAACDVLVSPHTGFGMLALAVGTPWMTIGGNRWPQFFFNGVPFYTVVPDLERFPAYTMMAGDPPTVDDDGERSPSMSLERIRADLDEIVDGTARLVERRWDYDTALYDYAKRMLPVVGGDPAHLWSIDQVLTKALTSR</sequence>
<name>A0ABT2J1G6_9PSEU</name>
<dbReference type="Proteomes" id="UP001156441">
    <property type="component" value="Unassembled WGS sequence"/>
</dbReference>
<evidence type="ECO:0000313" key="1">
    <source>
        <dbReference type="EMBL" id="MCT2581705.1"/>
    </source>
</evidence>
<proteinExistence type="predicted"/>
<accession>A0ABT2J1G6</accession>